<dbReference type="EMBL" id="JAUJLE010000126">
    <property type="protein sequence ID" value="KAK0978781.1"/>
    <property type="molecule type" value="Genomic_DNA"/>
</dbReference>
<organism evidence="2 3">
    <name type="scientific">Friedmanniomyces endolithicus</name>
    <dbReference type="NCBI Taxonomy" id="329885"/>
    <lineage>
        <taxon>Eukaryota</taxon>
        <taxon>Fungi</taxon>
        <taxon>Dikarya</taxon>
        <taxon>Ascomycota</taxon>
        <taxon>Pezizomycotina</taxon>
        <taxon>Dothideomycetes</taxon>
        <taxon>Dothideomycetidae</taxon>
        <taxon>Mycosphaerellales</taxon>
        <taxon>Teratosphaeriaceae</taxon>
        <taxon>Friedmanniomyces</taxon>
    </lineage>
</organism>
<keyword evidence="3" id="KW-1185">Reference proteome</keyword>
<feature type="region of interest" description="Disordered" evidence="1">
    <location>
        <begin position="247"/>
        <end position="271"/>
    </location>
</feature>
<evidence type="ECO:0000313" key="2">
    <source>
        <dbReference type="EMBL" id="KAK0978781.1"/>
    </source>
</evidence>
<name>A0AAN6KFG5_9PEZI</name>
<accession>A0AAN6KFG5</accession>
<comment type="caution">
    <text evidence="2">The sequence shown here is derived from an EMBL/GenBank/DDBJ whole genome shotgun (WGS) entry which is preliminary data.</text>
</comment>
<evidence type="ECO:0000313" key="3">
    <source>
        <dbReference type="Proteomes" id="UP001175353"/>
    </source>
</evidence>
<feature type="region of interest" description="Disordered" evidence="1">
    <location>
        <begin position="46"/>
        <end position="79"/>
    </location>
</feature>
<proteinExistence type="predicted"/>
<dbReference type="Proteomes" id="UP001175353">
    <property type="component" value="Unassembled WGS sequence"/>
</dbReference>
<feature type="compositionally biased region" description="Basic and acidic residues" evidence="1">
    <location>
        <begin position="247"/>
        <end position="258"/>
    </location>
</feature>
<evidence type="ECO:0000256" key="1">
    <source>
        <dbReference type="SAM" id="MobiDB-lite"/>
    </source>
</evidence>
<protein>
    <submittedName>
        <fullName evidence="2">Uncharacterized protein</fullName>
    </submittedName>
</protein>
<reference evidence="2" key="1">
    <citation type="submission" date="2023-06" db="EMBL/GenBank/DDBJ databases">
        <title>Black Yeasts Isolated from many extreme environments.</title>
        <authorList>
            <person name="Coleine C."/>
            <person name="Stajich J.E."/>
            <person name="Selbmann L."/>
        </authorList>
    </citation>
    <scope>NUCLEOTIDE SEQUENCE</scope>
    <source>
        <strain evidence="2">CCFEE 5200</strain>
    </source>
</reference>
<gene>
    <name evidence="2" type="ORF">LTR91_012880</name>
</gene>
<feature type="compositionally biased region" description="Low complexity" evidence="1">
    <location>
        <begin position="53"/>
        <end position="64"/>
    </location>
</feature>
<sequence length="271" mass="29876">MVDLPVLSFGQLPYRGEQLPGVEELFPKAQYDLYQQGIPVSHPQQFHGPVTPSSMASELSRSLSPIGPTPGSRKAKNTKGISAIRRNANARATRKTESDIRCDVEDMLHVCTGYEPAKPQSAGNGKAAGLVGDKRENALARGGLMWAMLCKDLSFAFSQDQTEAPGTAFGKGPHVRAYQEWARKSMQDSVAKGTVRSGAMFDASGVTRCDHDPDSKSCNQHHTPDFRYCRREHFYKTFVANLQRCDRKRHEPGPEQRGGKARKKVRGSCPT</sequence>
<feature type="compositionally biased region" description="Basic residues" evidence="1">
    <location>
        <begin position="259"/>
        <end position="271"/>
    </location>
</feature>
<dbReference type="AlphaFoldDB" id="A0AAN6KFG5"/>